<evidence type="ECO:0000313" key="3">
    <source>
        <dbReference type="Proteomes" id="UP000245380"/>
    </source>
</evidence>
<proteinExistence type="predicted"/>
<feature type="domain" description="Helicase XPB/Ssl2 N-terminal" evidence="1">
    <location>
        <begin position="364"/>
        <end position="483"/>
    </location>
</feature>
<comment type="caution">
    <text evidence="2">The sequence shown here is derived from an EMBL/GenBank/DDBJ whole genome shotgun (WGS) entry which is preliminary data.</text>
</comment>
<dbReference type="AlphaFoldDB" id="A0A2U3DAL8"/>
<dbReference type="Proteomes" id="UP000245380">
    <property type="component" value="Unassembled WGS sequence"/>
</dbReference>
<protein>
    <recommendedName>
        <fullName evidence="1">Helicase XPB/Ssl2 N-terminal domain-containing protein</fullName>
    </recommendedName>
</protein>
<dbReference type="InterPro" id="IPR032830">
    <property type="entry name" value="XPB/Ssl2_N"/>
</dbReference>
<reference evidence="2 3" key="1">
    <citation type="submission" date="2016-11" db="EMBL/GenBank/DDBJ databases">
        <title>Comparative genomics of Acidibacillus ferroxidans species.</title>
        <authorList>
            <person name="Oliveira G."/>
            <person name="Nunes G."/>
            <person name="Oliveira R."/>
            <person name="Araujo F."/>
            <person name="Salim A."/>
            <person name="Scholte L."/>
            <person name="Morais D."/>
            <person name="Nancucheo I."/>
            <person name="Johnson D.B."/>
            <person name="Grail B."/>
            <person name="Bittencourt J."/>
            <person name="Valadares R."/>
        </authorList>
    </citation>
    <scope>NUCLEOTIDE SEQUENCE [LARGE SCALE GENOMIC DNA]</scope>
    <source>
        <strain evidence="2 3">Y002</strain>
    </source>
</reference>
<accession>A0A2U3DAL8</accession>
<name>A0A2U3DAL8_SULT2</name>
<evidence type="ECO:0000259" key="1">
    <source>
        <dbReference type="Pfam" id="PF13625"/>
    </source>
</evidence>
<keyword evidence="3" id="KW-1185">Reference proteome</keyword>
<evidence type="ECO:0000313" key="2">
    <source>
        <dbReference type="EMBL" id="PWI58326.1"/>
    </source>
</evidence>
<dbReference type="Pfam" id="PF13625">
    <property type="entry name" value="Helicase_C_3"/>
    <property type="match status" value="1"/>
</dbReference>
<gene>
    <name evidence="2" type="ORF">BM613_03650</name>
</gene>
<dbReference type="EMBL" id="MPDK01000004">
    <property type="protein sequence ID" value="PWI58326.1"/>
    <property type="molecule type" value="Genomic_DNA"/>
</dbReference>
<dbReference type="OrthoDB" id="2988643at2"/>
<organism evidence="2 3">
    <name type="scientific">Sulfoacidibacillus thermotolerans</name>
    <name type="common">Acidibacillus sulfuroxidans</name>
    <dbReference type="NCBI Taxonomy" id="1765684"/>
    <lineage>
        <taxon>Bacteria</taxon>
        <taxon>Bacillati</taxon>
        <taxon>Bacillota</taxon>
        <taxon>Bacilli</taxon>
        <taxon>Bacillales</taxon>
        <taxon>Alicyclobacillaceae</taxon>
        <taxon>Sulfoacidibacillus</taxon>
    </lineage>
</organism>
<sequence length="564" mass="63728">MSLPYVLMSLNAKQLQTLQELLQLPPLPKDRSHAALALADHLQSEEGFQLVWRALSALELRVYMATLFEMQVDGYAAAIPTVRLLPALKEYFVEDRSVLQIALERLVSLALLTRQETWYVGEAYSIPEELREQVFSHFVEDVLFAQQENEAFAIADIDVAVFERSGRMLIRDLVRFATYVTKYPLQLTKSSIPYKRELPKLKNYLRSMQVEGIHGSGAWDSMPFAVVACIFILEDLGVIDRSLDVVRVHGKALQKFIFTSDEMLREQIFRTLPRLVSGLHPYLVATLSRWLKKLPLGQWIGVHRLLQVTLNLQVGRYAPVWFQTLDSFLRIAAACGLVELGSHPNMGVVMRVTDWAKSASQKFVIQPNLDVLVPEDAPTWVHFLVGTLAELKRADEMSLYHINRDSVLLLCDRGWSFTDIERVLRTFSESDPAQAVLRSISDWVGAYDRAVLWDVLLVRFASAEVFHAFVSDQRAKNCIVESIGEEAVILRRSEEVLVRQILSELGAPAPQQVRLAPGDEAHLRTRVGAKQGGMRSKGTKEDQTALANLLSPKIIDLAQKAMQL</sequence>
<dbReference type="RefSeq" id="WP_109429829.1">
    <property type="nucleotide sequence ID" value="NZ_MPDK01000004.1"/>
</dbReference>